<evidence type="ECO:0000256" key="1">
    <source>
        <dbReference type="ARBA" id="ARBA00004651"/>
    </source>
</evidence>
<feature type="transmembrane region" description="Helical" evidence="6">
    <location>
        <begin position="54"/>
        <end position="74"/>
    </location>
</feature>
<evidence type="ECO:0000313" key="7">
    <source>
        <dbReference type="EMBL" id="WKN36081.1"/>
    </source>
</evidence>
<sequence length="499" mass="53790">MIDAPATSSPTGLVRRLGLLGLAATGICSMLGASINVVPFMIQRNVPGIGPYVLPAFLLAAIPAILAAFAYSILASAMPRAGGSYLYASRGLHPYLGFVASFSQWFGLSIVIGVVSYVIVPFLRDIALGMEWAEVAEVLDTGWVRVSVALLLLWTFVLVNIRGAQFYERTLIPLMFLMFGLGAIVIVAGLVFNQQDFAAGLLAQEGRVHQPVGETSFSLPTFLAASAVLFSSFIGFDSIAQAGGEARNPSRNLPLAIALAITVVGSFYFLFTASVYHTIPWTFVAEEAMTRDISAPGLLRYVLPAGLAVAIVAGAAIALINDLPAMLLSVSRLMFAWAEDGIFPKGIAVVHSVWHTPHVALLISGGMASVGILGSHFAGDFFLGIDIMVTSMMVNFLLMCITLITLPRINPTLAGEIKVIRNRKVQQILGWSGTLLLIVFLTIHTWKDLSSEAEAWYYHSTPIWLIVMLLASVLYFIKLSALKKQGVNIRQRFACLPPE</sequence>
<keyword evidence="2" id="KW-1003">Cell membrane</keyword>
<keyword evidence="5 6" id="KW-0472">Membrane</keyword>
<dbReference type="AlphaFoldDB" id="A0AA49GLR9"/>
<keyword evidence="3 6" id="KW-0812">Transmembrane</keyword>
<accession>A0AA49GLR9</accession>
<dbReference type="EMBL" id="CP120682">
    <property type="protein sequence ID" value="WKN36081.1"/>
    <property type="molecule type" value="Genomic_DNA"/>
</dbReference>
<gene>
    <name evidence="7" type="ORF">K4G66_27320</name>
</gene>
<keyword evidence="4 6" id="KW-1133">Transmembrane helix</keyword>
<dbReference type="PANTHER" id="PTHR42770:SF7">
    <property type="entry name" value="MEMBRANE PROTEIN"/>
    <property type="match status" value="1"/>
</dbReference>
<reference evidence="7" key="2">
    <citation type="journal article" date="2024" name="Antonie Van Leeuwenhoek">
        <title>Roseihalotalea indica gen. nov., sp. nov., a halophilic Bacteroidetes from mesopelagic Southwest Indian Ocean with higher carbohydrate metabolic potential.</title>
        <authorList>
            <person name="Chen B."/>
            <person name="Zhang M."/>
            <person name="Lin D."/>
            <person name="Ye J."/>
            <person name="Tang K."/>
        </authorList>
    </citation>
    <scope>NUCLEOTIDE SEQUENCE</scope>
    <source>
        <strain evidence="7">TK19036</strain>
    </source>
</reference>
<name>A0AA49GLR9_9BACT</name>
<feature type="transmembrane region" description="Helical" evidence="6">
    <location>
        <begin position="299"/>
        <end position="320"/>
    </location>
</feature>
<feature type="transmembrane region" description="Helical" evidence="6">
    <location>
        <begin position="458"/>
        <end position="477"/>
    </location>
</feature>
<comment type="subcellular location">
    <subcellularLocation>
        <location evidence="1">Cell membrane</location>
        <topology evidence="1">Multi-pass membrane protein</topology>
    </subcellularLocation>
</comment>
<evidence type="ECO:0000256" key="4">
    <source>
        <dbReference type="ARBA" id="ARBA00022989"/>
    </source>
</evidence>
<evidence type="ECO:0000256" key="3">
    <source>
        <dbReference type="ARBA" id="ARBA00022692"/>
    </source>
</evidence>
<feature type="transmembrane region" description="Helical" evidence="6">
    <location>
        <begin position="257"/>
        <end position="279"/>
    </location>
</feature>
<organism evidence="7">
    <name type="scientific">Roseihalotalea indica</name>
    <dbReference type="NCBI Taxonomy" id="2867963"/>
    <lineage>
        <taxon>Bacteria</taxon>
        <taxon>Pseudomonadati</taxon>
        <taxon>Bacteroidota</taxon>
        <taxon>Cytophagia</taxon>
        <taxon>Cytophagales</taxon>
        <taxon>Catalimonadaceae</taxon>
        <taxon>Roseihalotalea</taxon>
    </lineage>
</organism>
<dbReference type="Pfam" id="PF13520">
    <property type="entry name" value="AA_permease_2"/>
    <property type="match status" value="1"/>
</dbReference>
<dbReference type="PIRSF" id="PIRSF006060">
    <property type="entry name" value="AA_transporter"/>
    <property type="match status" value="1"/>
</dbReference>
<feature type="transmembrane region" description="Helical" evidence="6">
    <location>
        <begin position="95"/>
        <end position="122"/>
    </location>
</feature>
<dbReference type="Gene3D" id="1.20.1740.10">
    <property type="entry name" value="Amino acid/polyamine transporter I"/>
    <property type="match status" value="1"/>
</dbReference>
<evidence type="ECO:0000256" key="2">
    <source>
        <dbReference type="ARBA" id="ARBA00022475"/>
    </source>
</evidence>
<evidence type="ECO:0000256" key="5">
    <source>
        <dbReference type="ARBA" id="ARBA00023136"/>
    </source>
</evidence>
<dbReference type="GO" id="GO:0005886">
    <property type="term" value="C:plasma membrane"/>
    <property type="evidence" value="ECO:0007669"/>
    <property type="project" value="UniProtKB-SubCell"/>
</dbReference>
<feature type="transmembrane region" description="Helical" evidence="6">
    <location>
        <begin position="17"/>
        <end position="42"/>
    </location>
</feature>
<feature type="transmembrane region" description="Helical" evidence="6">
    <location>
        <begin position="142"/>
        <end position="159"/>
    </location>
</feature>
<dbReference type="PANTHER" id="PTHR42770">
    <property type="entry name" value="AMINO ACID TRANSPORTER-RELATED"/>
    <property type="match status" value="1"/>
</dbReference>
<feature type="transmembrane region" description="Helical" evidence="6">
    <location>
        <begin position="171"/>
        <end position="192"/>
    </location>
</feature>
<feature type="transmembrane region" description="Helical" evidence="6">
    <location>
        <begin position="428"/>
        <end position="446"/>
    </location>
</feature>
<protein>
    <submittedName>
        <fullName evidence="7">APC family permease</fullName>
    </submittedName>
</protein>
<dbReference type="InterPro" id="IPR050367">
    <property type="entry name" value="APC_superfamily"/>
</dbReference>
<evidence type="ECO:0000256" key="6">
    <source>
        <dbReference type="SAM" id="Phobius"/>
    </source>
</evidence>
<proteinExistence type="predicted"/>
<reference evidence="7" key="1">
    <citation type="journal article" date="2023" name="Comput. Struct. Biotechnol. J.">
        <title>Discovery of a novel marine Bacteroidetes with a rich repertoire of carbohydrate-active enzymes.</title>
        <authorList>
            <person name="Chen B."/>
            <person name="Liu G."/>
            <person name="Chen Q."/>
            <person name="Wang H."/>
            <person name="Liu L."/>
            <person name="Tang K."/>
        </authorList>
    </citation>
    <scope>NUCLEOTIDE SEQUENCE</scope>
    <source>
        <strain evidence="7">TK19036</strain>
    </source>
</reference>
<dbReference type="GO" id="GO:0022857">
    <property type="term" value="F:transmembrane transporter activity"/>
    <property type="evidence" value="ECO:0007669"/>
    <property type="project" value="InterPro"/>
</dbReference>
<dbReference type="InterPro" id="IPR002293">
    <property type="entry name" value="AA/rel_permease1"/>
</dbReference>
<feature type="transmembrane region" description="Helical" evidence="6">
    <location>
        <begin position="385"/>
        <end position="407"/>
    </location>
</feature>